<protein>
    <submittedName>
        <fullName evidence="2">Uncharacterized protein</fullName>
    </submittedName>
</protein>
<feature type="compositionally biased region" description="Basic and acidic residues" evidence="1">
    <location>
        <begin position="138"/>
        <end position="155"/>
    </location>
</feature>
<accession>A0A212QQH9</accession>
<keyword evidence="3" id="KW-1185">Reference proteome</keyword>
<sequence>MYKDYIPCTVGPMDWTDRLAPKPPRRRYPFWARRDRRRTAQAMAAGRTAQEMALVNRVPVMEVEKLLRDEEFQELLRHYSAVASLPYEERIARLAPLALSILEMGLETGDMRVAMFVLHEQHRGRDPARSMAERFVARAEAAARETQPRPERREAAPPAEPRQPPGDWSHCAAIPEHQEEAEALALADLRRVARDNRAELNRLADKLASEAERMGTGLGQNALPSLRLEAVARGVARYWHERPAESMQAAIRLQGARKIGRYGTGPPS</sequence>
<organism evidence="2 3">
    <name type="scientific">Arboricoccus pini</name>
    <dbReference type="NCBI Taxonomy" id="1963835"/>
    <lineage>
        <taxon>Bacteria</taxon>
        <taxon>Pseudomonadati</taxon>
        <taxon>Pseudomonadota</taxon>
        <taxon>Alphaproteobacteria</taxon>
        <taxon>Geminicoccales</taxon>
        <taxon>Geminicoccaceae</taxon>
        <taxon>Arboricoccus</taxon>
    </lineage>
</organism>
<name>A0A212QQH9_9PROT</name>
<dbReference type="Proteomes" id="UP000197065">
    <property type="component" value="Unassembled WGS sequence"/>
</dbReference>
<evidence type="ECO:0000313" key="2">
    <source>
        <dbReference type="EMBL" id="SNB61681.1"/>
    </source>
</evidence>
<dbReference type="EMBL" id="FYEH01000002">
    <property type="protein sequence ID" value="SNB61681.1"/>
    <property type="molecule type" value="Genomic_DNA"/>
</dbReference>
<evidence type="ECO:0000313" key="3">
    <source>
        <dbReference type="Proteomes" id="UP000197065"/>
    </source>
</evidence>
<gene>
    <name evidence="2" type="ORF">SAMN07250955_102339</name>
</gene>
<dbReference type="AlphaFoldDB" id="A0A212QQH9"/>
<feature type="region of interest" description="Disordered" evidence="1">
    <location>
        <begin position="138"/>
        <end position="170"/>
    </location>
</feature>
<proteinExistence type="predicted"/>
<evidence type="ECO:0000256" key="1">
    <source>
        <dbReference type="SAM" id="MobiDB-lite"/>
    </source>
</evidence>
<reference evidence="2 3" key="1">
    <citation type="submission" date="2017-06" db="EMBL/GenBank/DDBJ databases">
        <authorList>
            <person name="Kim H.J."/>
            <person name="Triplett B.A."/>
        </authorList>
    </citation>
    <scope>NUCLEOTIDE SEQUENCE [LARGE SCALE GENOMIC DNA]</scope>
    <source>
        <strain evidence="2 3">B29T1</strain>
    </source>
</reference>